<dbReference type="InterPro" id="IPR000462">
    <property type="entry name" value="CDP-OH_P_trans"/>
</dbReference>
<keyword evidence="8 17" id="KW-0808">Transferase</keyword>
<keyword evidence="13" id="KW-0594">Phospholipid biosynthesis</keyword>
<dbReference type="InterPro" id="IPR004570">
    <property type="entry name" value="Phosphatidylglycerol_P_synth"/>
</dbReference>
<comment type="subcellular location">
    <subcellularLocation>
        <location evidence="1">Membrane</location>
        <topology evidence="1">Multi-pass membrane protein</topology>
    </subcellularLocation>
</comment>
<feature type="transmembrane region" description="Helical" evidence="18">
    <location>
        <begin position="146"/>
        <end position="162"/>
    </location>
</feature>
<evidence type="ECO:0000256" key="16">
    <source>
        <dbReference type="NCBIfam" id="TIGR00560"/>
    </source>
</evidence>
<sequence>MTDLSLSSRHPLYWVPNALTVLRMLVIPVFIIGILSLEFGWGSPFGQMMVLGPVFALAALTDWLDGFLARRWRVVSGFGRMIDPIADKLLVAGCLIAFMIASKGQWVFLIPGLAIIFRDILVSGAREHAALTGRVMSPTKLAKWKTAFEMLGIAVLIVWMLARAYLPIDSIIPDIVNVSRTAGLALIWLAAILSVYTGALYLRDAVRD</sequence>
<name>A0A8J3G152_9PROT</name>
<dbReference type="PIRSF" id="PIRSF000847">
    <property type="entry name" value="Phos_ph_gly_syn"/>
    <property type="match status" value="1"/>
</dbReference>
<dbReference type="GO" id="GO:0008444">
    <property type="term" value="F:CDP-diacylglycerol-glycerol-3-phosphate 3-phosphatidyltransferase activity"/>
    <property type="evidence" value="ECO:0007669"/>
    <property type="project" value="UniProtKB-UniRule"/>
</dbReference>
<comment type="similarity">
    <text evidence="4 17">Belongs to the CDP-alcohol phosphatidyltransferase class-I family.</text>
</comment>
<dbReference type="InterPro" id="IPR050324">
    <property type="entry name" value="CDP-alcohol_PTase-I"/>
</dbReference>
<keyword evidence="9 18" id="KW-0812">Transmembrane</keyword>
<evidence type="ECO:0000256" key="6">
    <source>
        <dbReference type="ARBA" id="ARBA00014944"/>
    </source>
</evidence>
<comment type="caution">
    <text evidence="19">The sequence shown here is derived from an EMBL/GenBank/DDBJ whole genome shotgun (WGS) entry which is preliminary data.</text>
</comment>
<organism evidence="19 20">
    <name type="scientific">Algimonas arctica</name>
    <dbReference type="NCBI Taxonomy" id="1479486"/>
    <lineage>
        <taxon>Bacteria</taxon>
        <taxon>Pseudomonadati</taxon>
        <taxon>Pseudomonadota</taxon>
        <taxon>Alphaproteobacteria</taxon>
        <taxon>Maricaulales</taxon>
        <taxon>Robiginitomaculaceae</taxon>
        <taxon>Algimonas</taxon>
    </lineage>
</organism>
<feature type="transmembrane region" description="Helical" evidence="18">
    <location>
        <begin position="81"/>
        <end position="100"/>
    </location>
</feature>
<evidence type="ECO:0000256" key="4">
    <source>
        <dbReference type="ARBA" id="ARBA00010441"/>
    </source>
</evidence>
<evidence type="ECO:0000256" key="12">
    <source>
        <dbReference type="ARBA" id="ARBA00023136"/>
    </source>
</evidence>
<comment type="catalytic activity">
    <reaction evidence="15">
        <text>a CDP-1,2-diacyl-sn-glycerol + sn-glycerol 3-phosphate = a 1,2-diacyl-sn-glycero-3-phospho-(1'-sn-glycero-3'-phosphate) + CMP + H(+)</text>
        <dbReference type="Rhea" id="RHEA:12593"/>
        <dbReference type="ChEBI" id="CHEBI:15378"/>
        <dbReference type="ChEBI" id="CHEBI:57597"/>
        <dbReference type="ChEBI" id="CHEBI:58332"/>
        <dbReference type="ChEBI" id="CHEBI:60110"/>
        <dbReference type="ChEBI" id="CHEBI:60377"/>
        <dbReference type="EC" id="2.7.8.5"/>
    </reaction>
</comment>
<evidence type="ECO:0000256" key="2">
    <source>
        <dbReference type="ARBA" id="ARBA00005042"/>
    </source>
</evidence>
<evidence type="ECO:0000256" key="14">
    <source>
        <dbReference type="ARBA" id="ARBA00023264"/>
    </source>
</evidence>
<evidence type="ECO:0000256" key="13">
    <source>
        <dbReference type="ARBA" id="ARBA00023209"/>
    </source>
</evidence>
<dbReference type="AlphaFoldDB" id="A0A8J3G152"/>
<dbReference type="Pfam" id="PF01066">
    <property type="entry name" value="CDP-OH_P_transf"/>
    <property type="match status" value="1"/>
</dbReference>
<keyword evidence="20" id="KW-1185">Reference proteome</keyword>
<dbReference type="EMBL" id="BMZH01000001">
    <property type="protein sequence ID" value="GHA82182.1"/>
    <property type="molecule type" value="Genomic_DNA"/>
</dbReference>
<dbReference type="GO" id="GO:0016020">
    <property type="term" value="C:membrane"/>
    <property type="evidence" value="ECO:0007669"/>
    <property type="project" value="UniProtKB-SubCell"/>
</dbReference>
<dbReference type="Gene3D" id="1.20.120.1760">
    <property type="match status" value="1"/>
</dbReference>
<keyword evidence="7" id="KW-0444">Lipid biosynthesis</keyword>
<dbReference type="RefSeq" id="WP_189494373.1">
    <property type="nucleotide sequence ID" value="NZ_BMZH01000001.1"/>
</dbReference>
<evidence type="ECO:0000313" key="20">
    <source>
        <dbReference type="Proteomes" id="UP000634004"/>
    </source>
</evidence>
<reference evidence="19" key="1">
    <citation type="journal article" date="2014" name="Int. J. Syst. Evol. Microbiol.">
        <title>Complete genome sequence of Corynebacterium casei LMG S-19264T (=DSM 44701T), isolated from a smear-ripened cheese.</title>
        <authorList>
            <consortium name="US DOE Joint Genome Institute (JGI-PGF)"/>
            <person name="Walter F."/>
            <person name="Albersmeier A."/>
            <person name="Kalinowski J."/>
            <person name="Ruckert C."/>
        </authorList>
    </citation>
    <scope>NUCLEOTIDE SEQUENCE</scope>
    <source>
        <strain evidence="19">KCTC 32513</strain>
    </source>
</reference>
<evidence type="ECO:0000256" key="5">
    <source>
        <dbReference type="ARBA" id="ARBA00013170"/>
    </source>
</evidence>
<dbReference type="Proteomes" id="UP000634004">
    <property type="component" value="Unassembled WGS sequence"/>
</dbReference>
<dbReference type="PROSITE" id="PS00379">
    <property type="entry name" value="CDP_ALCOHOL_P_TRANSF"/>
    <property type="match status" value="1"/>
</dbReference>
<evidence type="ECO:0000256" key="17">
    <source>
        <dbReference type="RuleBase" id="RU003750"/>
    </source>
</evidence>
<feature type="transmembrane region" description="Helical" evidence="18">
    <location>
        <begin position="49"/>
        <end position="69"/>
    </location>
</feature>
<dbReference type="EC" id="2.7.8.5" evidence="5 16"/>
<dbReference type="PANTHER" id="PTHR14269">
    <property type="entry name" value="CDP-DIACYLGLYCEROL--GLYCEROL-3-PHOSPHATE 3-PHOSPHATIDYLTRANSFERASE-RELATED"/>
    <property type="match status" value="1"/>
</dbReference>
<evidence type="ECO:0000256" key="9">
    <source>
        <dbReference type="ARBA" id="ARBA00022692"/>
    </source>
</evidence>
<comment type="pathway">
    <text evidence="2">Phospholipid metabolism; phosphatidylglycerol biosynthesis; phosphatidylglycerol from CDP-diacylglycerol: step 1/2.</text>
</comment>
<dbReference type="InterPro" id="IPR043130">
    <property type="entry name" value="CDP-OH_PTrfase_TM_dom"/>
</dbReference>
<gene>
    <name evidence="19" type="primary">pgsA</name>
    <name evidence="19" type="ORF">GCM10009069_01630</name>
</gene>
<keyword evidence="11" id="KW-0443">Lipid metabolism</keyword>
<proteinExistence type="inferred from homology"/>
<evidence type="ECO:0000256" key="15">
    <source>
        <dbReference type="ARBA" id="ARBA00048586"/>
    </source>
</evidence>
<evidence type="ECO:0000313" key="19">
    <source>
        <dbReference type="EMBL" id="GHA82182.1"/>
    </source>
</evidence>
<keyword evidence="10 18" id="KW-1133">Transmembrane helix</keyword>
<evidence type="ECO:0000256" key="3">
    <source>
        <dbReference type="ARBA" id="ARBA00005189"/>
    </source>
</evidence>
<dbReference type="NCBIfam" id="TIGR00560">
    <property type="entry name" value="pgsA"/>
    <property type="match status" value="1"/>
</dbReference>
<evidence type="ECO:0000256" key="8">
    <source>
        <dbReference type="ARBA" id="ARBA00022679"/>
    </source>
</evidence>
<evidence type="ECO:0000256" key="10">
    <source>
        <dbReference type="ARBA" id="ARBA00022989"/>
    </source>
</evidence>
<keyword evidence="14" id="KW-1208">Phospholipid metabolism</keyword>
<evidence type="ECO:0000256" key="1">
    <source>
        <dbReference type="ARBA" id="ARBA00004141"/>
    </source>
</evidence>
<reference evidence="19" key="2">
    <citation type="submission" date="2020-09" db="EMBL/GenBank/DDBJ databases">
        <authorList>
            <person name="Sun Q."/>
            <person name="Kim S."/>
        </authorList>
    </citation>
    <scope>NUCLEOTIDE SEQUENCE</scope>
    <source>
        <strain evidence="19">KCTC 32513</strain>
    </source>
</reference>
<dbReference type="PANTHER" id="PTHR14269:SF62">
    <property type="entry name" value="CDP-DIACYLGLYCEROL--GLYCEROL-3-PHOSPHATE 3-PHOSPHATIDYLTRANSFERASE 1, CHLOROPLASTIC"/>
    <property type="match status" value="1"/>
</dbReference>
<feature type="transmembrane region" description="Helical" evidence="18">
    <location>
        <begin position="12"/>
        <end position="37"/>
    </location>
</feature>
<protein>
    <recommendedName>
        <fullName evidence="6 16">CDP-diacylglycerol--glycerol-3-phosphate 3-phosphatidyltransferase</fullName>
        <ecNumber evidence="5 16">2.7.8.5</ecNumber>
    </recommendedName>
</protein>
<dbReference type="InterPro" id="IPR048254">
    <property type="entry name" value="CDP_ALCOHOL_P_TRANSF_CS"/>
</dbReference>
<evidence type="ECO:0000256" key="18">
    <source>
        <dbReference type="SAM" id="Phobius"/>
    </source>
</evidence>
<keyword evidence="12 18" id="KW-0472">Membrane</keyword>
<evidence type="ECO:0000256" key="11">
    <source>
        <dbReference type="ARBA" id="ARBA00023098"/>
    </source>
</evidence>
<feature type="transmembrane region" description="Helical" evidence="18">
    <location>
        <begin position="182"/>
        <end position="202"/>
    </location>
</feature>
<evidence type="ECO:0000256" key="7">
    <source>
        <dbReference type="ARBA" id="ARBA00022516"/>
    </source>
</evidence>
<dbReference type="GO" id="GO:0046474">
    <property type="term" value="P:glycerophospholipid biosynthetic process"/>
    <property type="evidence" value="ECO:0007669"/>
    <property type="project" value="TreeGrafter"/>
</dbReference>
<accession>A0A8J3G152</accession>
<comment type="pathway">
    <text evidence="3">Lipid metabolism.</text>
</comment>